<dbReference type="EMBL" id="MT143153">
    <property type="protein sequence ID" value="QJA93493.1"/>
    <property type="molecule type" value="Genomic_DNA"/>
</dbReference>
<gene>
    <name evidence="1" type="ORF">MM415B04213_0007</name>
</gene>
<organism evidence="1">
    <name type="scientific">viral metagenome</name>
    <dbReference type="NCBI Taxonomy" id="1070528"/>
    <lineage>
        <taxon>unclassified sequences</taxon>
        <taxon>metagenomes</taxon>
        <taxon>organismal metagenomes</taxon>
    </lineage>
</organism>
<protein>
    <submittedName>
        <fullName evidence="1">Uncharacterized protein</fullName>
    </submittedName>
</protein>
<reference evidence="1" key="1">
    <citation type="submission" date="2020-03" db="EMBL/GenBank/DDBJ databases">
        <title>The deep terrestrial virosphere.</title>
        <authorList>
            <person name="Holmfeldt K."/>
            <person name="Nilsson E."/>
            <person name="Simone D."/>
            <person name="Lopez-Fernandez M."/>
            <person name="Wu X."/>
            <person name="de Brujin I."/>
            <person name="Lundin D."/>
            <person name="Andersson A."/>
            <person name="Bertilsson S."/>
            <person name="Dopson M."/>
        </authorList>
    </citation>
    <scope>NUCLEOTIDE SEQUENCE</scope>
    <source>
        <strain evidence="1">MM415B04213</strain>
    </source>
</reference>
<name>A0A6M3LGF3_9ZZZZ</name>
<dbReference type="AlphaFoldDB" id="A0A6M3LGF3"/>
<proteinExistence type="predicted"/>
<dbReference type="InterPro" id="IPR011101">
    <property type="entry name" value="DUF5131"/>
</dbReference>
<accession>A0A6M3LGF3</accession>
<sequence>MCNMTGRKPGVYWDETWNPLVGCRHVSEGCRNCWAEGFARRHVKSPNPKIAADYAGVADSNGWTGKVNLLPHKLAQPLSWRKPRVISVEFQGDLFGEGVPDEYIAAVFGVMAACPQHTLLVLTKRAKRMAELFVQLDRDPPVGGRPPQERIVRTAKAAARRWLGEYGWRPIPGVVEDVPPWPLPNVWLGVSVEDQAAADERVPYLLQTPAAKRFVSVEPMLGPLNIAQWLEPGSGYETLDWVICGGESGPHGRLCRPDWVRWLRDQCIDARVSFWFKQWGTATARRYCFAGDGVAAYIGRDLDGRTWDGVPS</sequence>
<evidence type="ECO:0000313" key="1">
    <source>
        <dbReference type="EMBL" id="QJA93493.1"/>
    </source>
</evidence>
<dbReference type="Pfam" id="PF07505">
    <property type="entry name" value="DUF5131"/>
    <property type="match status" value="1"/>
</dbReference>